<comment type="caution">
    <text evidence="1">The sequence shown here is derived from an EMBL/GenBank/DDBJ whole genome shotgun (WGS) entry which is preliminary data.</text>
</comment>
<dbReference type="EMBL" id="JAOXXL010000053">
    <property type="protein sequence ID" value="MCY7009181.1"/>
    <property type="molecule type" value="Genomic_DNA"/>
</dbReference>
<sequence>MLKKETEKSNIKVLIPKYINEILDKDVKHFKIAKYDLCNRILIKFFFRSDTNFIKITPFEKKEHLQFALQKENIPKYIELKKLMKNKNESEMIREIFASYVTLPPFLREINLFEEKIVFLMTAKKEYRKLKLYTDEGQIVEGRIDEFGRNEENDYLELEINSEKYYVSRVTIMNY</sequence>
<proteinExistence type="predicted"/>
<organism evidence="1 2">
    <name type="scientific">Fusobacterium simiae</name>
    <dbReference type="NCBI Taxonomy" id="855"/>
    <lineage>
        <taxon>Bacteria</taxon>
        <taxon>Fusobacteriati</taxon>
        <taxon>Fusobacteriota</taxon>
        <taxon>Fusobacteriia</taxon>
        <taxon>Fusobacteriales</taxon>
        <taxon>Fusobacteriaceae</taxon>
        <taxon>Fusobacterium</taxon>
    </lineage>
</organism>
<reference evidence="1" key="1">
    <citation type="submission" date="2022-09" db="EMBL/GenBank/DDBJ databases">
        <authorList>
            <person name="Zoaiter M."/>
        </authorList>
    </citation>
    <scope>NUCLEOTIDE SEQUENCE</scope>
    <source>
        <strain evidence="1">DSM 19848</strain>
    </source>
</reference>
<protein>
    <submittedName>
        <fullName evidence="1">DeoR family transcriptional regulator</fullName>
    </submittedName>
</protein>
<evidence type="ECO:0000313" key="1">
    <source>
        <dbReference type="EMBL" id="MCY7009181.1"/>
    </source>
</evidence>
<name>A0ABT4DP71_FUSSI</name>
<accession>A0ABT4DP71</accession>
<gene>
    <name evidence="1" type="ORF">OCK72_11165</name>
</gene>
<dbReference type="Proteomes" id="UP001062738">
    <property type="component" value="Unassembled WGS sequence"/>
</dbReference>
<keyword evidence="2" id="KW-1185">Reference proteome</keyword>
<evidence type="ECO:0000313" key="2">
    <source>
        <dbReference type="Proteomes" id="UP001062738"/>
    </source>
</evidence>
<dbReference type="RefSeq" id="WP_265152876.1">
    <property type="nucleotide sequence ID" value="NZ_JAOXXL010000053.1"/>
</dbReference>